<dbReference type="InterPro" id="IPR029045">
    <property type="entry name" value="ClpP/crotonase-like_dom_sf"/>
</dbReference>
<evidence type="ECO:0000313" key="2">
    <source>
        <dbReference type="Proteomes" id="UP000516370"/>
    </source>
</evidence>
<dbReference type="GO" id="GO:0016787">
    <property type="term" value="F:hydrolase activity"/>
    <property type="evidence" value="ECO:0007669"/>
    <property type="project" value="UniProtKB-KW"/>
</dbReference>
<organism evidence="1 2">
    <name type="scientific">Marinomonas arctica</name>
    <dbReference type="NCBI Taxonomy" id="383750"/>
    <lineage>
        <taxon>Bacteria</taxon>
        <taxon>Pseudomonadati</taxon>
        <taxon>Pseudomonadota</taxon>
        <taxon>Gammaproteobacteria</taxon>
        <taxon>Oceanospirillales</taxon>
        <taxon>Oceanospirillaceae</taxon>
        <taxon>Marinomonas</taxon>
    </lineage>
</organism>
<evidence type="ECO:0000313" key="1">
    <source>
        <dbReference type="EMBL" id="QNT05614.1"/>
    </source>
</evidence>
<dbReference type="EMBL" id="CP061081">
    <property type="protein sequence ID" value="QNT05614.1"/>
    <property type="molecule type" value="Genomic_DNA"/>
</dbReference>
<dbReference type="OrthoDB" id="6198264at2"/>
<gene>
    <name evidence="1" type="ORF">IBG28_18465</name>
</gene>
<dbReference type="RefSeq" id="WP_111606761.1">
    <property type="nucleotide sequence ID" value="NZ_BMLJ01000009.1"/>
</dbReference>
<name>A0A7H1J548_9GAMM</name>
<accession>A0A7H1J548</accession>
<sequence>MTNKAFPINRIASWLPLLAVVILVGCAAPVEKRLEPQADNILSIEVEGNSAYLSGVLGHDLVQQLSDLVRKNPNVTDIVLVDVPGSVDQRATMQGARLIRHLGLNTHIAPTGYVLSGGVDLFLGGVERSIGAGAGVGVHAWSDGTKIAATTLNVTDPIHATYVNFYLEMGVPERFYWFSLDAAPADRVYLLSPEEVYDFQLATQ</sequence>
<dbReference type="KEGG" id="mard:IBG28_18465"/>
<dbReference type="AlphaFoldDB" id="A0A7H1J548"/>
<keyword evidence="1" id="KW-0378">Hydrolase</keyword>
<proteinExistence type="predicted"/>
<dbReference type="SUPFAM" id="SSF52096">
    <property type="entry name" value="ClpP/crotonase"/>
    <property type="match status" value="1"/>
</dbReference>
<dbReference type="Proteomes" id="UP000516370">
    <property type="component" value="Chromosome"/>
</dbReference>
<reference evidence="1 2" key="1">
    <citation type="submission" date="2020-09" db="EMBL/GenBank/DDBJ databases">
        <title>Complete genome sequence of an Arctic sea ice bacterium Marinomonas arctica BSI20414.</title>
        <authorList>
            <person name="Liao L."/>
            <person name="Chen B."/>
        </authorList>
    </citation>
    <scope>NUCLEOTIDE SEQUENCE [LARGE SCALE GENOMIC DNA]</scope>
    <source>
        <strain evidence="1 2">BSI20414</strain>
    </source>
</reference>
<dbReference type="PROSITE" id="PS51257">
    <property type="entry name" value="PROKAR_LIPOPROTEIN"/>
    <property type="match status" value="1"/>
</dbReference>
<keyword evidence="2" id="KW-1185">Reference proteome</keyword>
<protein>
    <submittedName>
        <fullName evidence="1">Alpha/beta hydrolase</fullName>
    </submittedName>
</protein>